<feature type="compositionally biased region" description="Polar residues" evidence="1">
    <location>
        <begin position="35"/>
        <end position="44"/>
    </location>
</feature>
<accession>A0ABM0TT75</accession>
<dbReference type="RefSeq" id="XP_010430983.1">
    <property type="nucleotide sequence ID" value="XM_010432681.1"/>
</dbReference>
<evidence type="ECO:0000313" key="2">
    <source>
        <dbReference type="Proteomes" id="UP000694864"/>
    </source>
</evidence>
<gene>
    <name evidence="3" type="primary">LOC104715260</name>
</gene>
<reference evidence="2" key="1">
    <citation type="journal article" date="2014" name="Nat. Commun.">
        <title>The emerging biofuel crop Camelina sativa retains a highly undifferentiated hexaploid genome structure.</title>
        <authorList>
            <person name="Kagale S."/>
            <person name="Koh C."/>
            <person name="Nixon J."/>
            <person name="Bollina V."/>
            <person name="Clarke W.E."/>
            <person name="Tuteja R."/>
            <person name="Spillane C."/>
            <person name="Robinson S.J."/>
            <person name="Links M.G."/>
            <person name="Clarke C."/>
            <person name="Higgins E.E."/>
            <person name="Huebert T."/>
            <person name="Sharpe A.G."/>
            <person name="Parkin I.A."/>
        </authorList>
    </citation>
    <scope>NUCLEOTIDE SEQUENCE [LARGE SCALE GENOMIC DNA]</scope>
    <source>
        <strain evidence="2">cv. DH55</strain>
    </source>
</reference>
<protein>
    <submittedName>
        <fullName evidence="3">Uncharacterized protein LOC104715260</fullName>
    </submittedName>
</protein>
<organism evidence="2 3">
    <name type="scientific">Camelina sativa</name>
    <name type="common">False flax</name>
    <name type="synonym">Myagrum sativum</name>
    <dbReference type="NCBI Taxonomy" id="90675"/>
    <lineage>
        <taxon>Eukaryota</taxon>
        <taxon>Viridiplantae</taxon>
        <taxon>Streptophyta</taxon>
        <taxon>Embryophyta</taxon>
        <taxon>Tracheophyta</taxon>
        <taxon>Spermatophyta</taxon>
        <taxon>Magnoliopsida</taxon>
        <taxon>eudicotyledons</taxon>
        <taxon>Gunneridae</taxon>
        <taxon>Pentapetalae</taxon>
        <taxon>rosids</taxon>
        <taxon>malvids</taxon>
        <taxon>Brassicales</taxon>
        <taxon>Brassicaceae</taxon>
        <taxon>Camelineae</taxon>
        <taxon>Camelina</taxon>
    </lineage>
</organism>
<proteinExistence type="predicted"/>
<name>A0ABM0TT75_CAMSA</name>
<feature type="region of interest" description="Disordered" evidence="1">
    <location>
        <begin position="1"/>
        <end position="48"/>
    </location>
</feature>
<dbReference type="Proteomes" id="UP000694864">
    <property type="component" value="Chromosome 9"/>
</dbReference>
<evidence type="ECO:0000256" key="1">
    <source>
        <dbReference type="SAM" id="MobiDB-lite"/>
    </source>
</evidence>
<dbReference type="GeneID" id="104715260"/>
<keyword evidence="2" id="KW-1185">Reference proteome</keyword>
<reference evidence="3" key="2">
    <citation type="submission" date="2025-08" db="UniProtKB">
        <authorList>
            <consortium name="RefSeq"/>
        </authorList>
    </citation>
    <scope>IDENTIFICATION</scope>
    <source>
        <tissue evidence="3">Leaf</tissue>
    </source>
</reference>
<sequence length="203" mass="23010">MVAQWDTEEAQERSQIYSNARMSDRNGLGPHSHLSGPTSYQQVKQGLEEKLGRPVSLGEVFKETHTRPDGTYVDRKAEKIFSTYEKNLQAKISEIESDPSRAQELTAEDYTTIFLQDLLNGKSYQRGESSSFVALQEQVKEAHRIIEEQTAREAEHSKVQAAQQKKIEHLEKFIRTMCPAYVEFQESESSDASTATPTQQPPS</sequence>
<evidence type="ECO:0000313" key="3">
    <source>
        <dbReference type="RefSeq" id="XP_010430983.1"/>
    </source>
</evidence>
<dbReference type="InterPro" id="IPR004252">
    <property type="entry name" value="Probable_transposase_24"/>
</dbReference>
<dbReference type="Pfam" id="PF03004">
    <property type="entry name" value="Transposase_24"/>
    <property type="match status" value="1"/>
</dbReference>